<dbReference type="PRINTS" id="PR00080">
    <property type="entry name" value="SDRFAMILY"/>
</dbReference>
<feature type="domain" description="Ketoreductase" evidence="3">
    <location>
        <begin position="12"/>
        <end position="200"/>
    </location>
</feature>
<dbReference type="InterPro" id="IPR057326">
    <property type="entry name" value="KR_dom"/>
</dbReference>
<dbReference type="InterPro" id="IPR036291">
    <property type="entry name" value="NAD(P)-bd_dom_sf"/>
</dbReference>
<gene>
    <name evidence="4" type="ORF">EZ242_04375</name>
</gene>
<keyword evidence="5" id="KW-1185">Reference proteome</keyword>
<evidence type="ECO:0000313" key="5">
    <source>
        <dbReference type="Proteomes" id="UP000297564"/>
    </source>
</evidence>
<comment type="similarity">
    <text evidence="1">Belongs to the short-chain dehydrogenases/reductases (SDR) family.</text>
</comment>
<dbReference type="OrthoDB" id="9793499at2"/>
<dbReference type="PANTHER" id="PTHR42760:SF133">
    <property type="entry name" value="3-OXOACYL-[ACYL-CARRIER-PROTEIN] REDUCTASE"/>
    <property type="match status" value="1"/>
</dbReference>
<dbReference type="SUPFAM" id="SSF51735">
    <property type="entry name" value="NAD(P)-binding Rossmann-fold domains"/>
    <property type="match status" value="1"/>
</dbReference>
<evidence type="ECO:0000256" key="1">
    <source>
        <dbReference type="ARBA" id="ARBA00006484"/>
    </source>
</evidence>
<dbReference type="Gene3D" id="3.40.50.720">
    <property type="entry name" value="NAD(P)-binding Rossmann-like Domain"/>
    <property type="match status" value="1"/>
</dbReference>
<dbReference type="SMART" id="SM00822">
    <property type="entry name" value="PKS_KR"/>
    <property type="match status" value="1"/>
</dbReference>
<keyword evidence="2" id="KW-0560">Oxidoreductase</keyword>
<proteinExistence type="inferred from homology"/>
<dbReference type="Proteomes" id="UP000297564">
    <property type="component" value="Unassembled WGS sequence"/>
</dbReference>
<dbReference type="Pfam" id="PF13561">
    <property type="entry name" value="adh_short_C2"/>
    <property type="match status" value="1"/>
</dbReference>
<sequence length="255" mass="25724">MAFEPQTRLDGKVAVIAGGTGAIGLATARRLAALGAACVLLHRGDPQAAQARADELPAPSEGRHGALRADITDSATLVQAAAAVREGWKRCDILVNSAGFTRPVPAADLDGLDDALIDALMQANFRGVFATIRAFAPLLKESGDGLIANVSSIAGFTGTGSNLAYVAAKAGVDIVGEALAKALAPAVRVVSVSPGVVASGFVPGRGADFNARTAATTPLGRVGQPDDVAAAIEALATTLRFVTGTRLVVDGGRHL</sequence>
<evidence type="ECO:0000256" key="2">
    <source>
        <dbReference type="ARBA" id="ARBA00023002"/>
    </source>
</evidence>
<dbReference type="GO" id="GO:0016616">
    <property type="term" value="F:oxidoreductase activity, acting on the CH-OH group of donors, NAD or NADP as acceptor"/>
    <property type="evidence" value="ECO:0007669"/>
    <property type="project" value="TreeGrafter"/>
</dbReference>
<dbReference type="PANTHER" id="PTHR42760">
    <property type="entry name" value="SHORT-CHAIN DEHYDROGENASES/REDUCTASES FAMILY MEMBER"/>
    <property type="match status" value="1"/>
</dbReference>
<comment type="caution">
    <text evidence="4">The sequence shown here is derived from an EMBL/GenBank/DDBJ whole genome shotgun (WGS) entry which is preliminary data.</text>
</comment>
<organism evidence="4 5">
    <name type="scientific">Ramlibacter rhizophilus</name>
    <dbReference type="NCBI Taxonomy" id="1781167"/>
    <lineage>
        <taxon>Bacteria</taxon>
        <taxon>Pseudomonadati</taxon>
        <taxon>Pseudomonadota</taxon>
        <taxon>Betaproteobacteria</taxon>
        <taxon>Burkholderiales</taxon>
        <taxon>Comamonadaceae</taxon>
        <taxon>Ramlibacter</taxon>
    </lineage>
</organism>
<evidence type="ECO:0000259" key="3">
    <source>
        <dbReference type="SMART" id="SM00822"/>
    </source>
</evidence>
<dbReference type="CDD" id="cd05233">
    <property type="entry name" value="SDR_c"/>
    <property type="match status" value="1"/>
</dbReference>
<dbReference type="AlphaFoldDB" id="A0A4Z0C3C8"/>
<evidence type="ECO:0000313" key="4">
    <source>
        <dbReference type="EMBL" id="TFZ04988.1"/>
    </source>
</evidence>
<dbReference type="InterPro" id="IPR020904">
    <property type="entry name" value="Sc_DH/Rdtase_CS"/>
</dbReference>
<reference evidence="4 5" key="1">
    <citation type="submission" date="2019-03" db="EMBL/GenBank/DDBJ databases">
        <title>Ramlibacter rhizophilus CCTCC AB2015357, whole genome shotgun sequence.</title>
        <authorList>
            <person name="Zhang X."/>
            <person name="Feng G."/>
            <person name="Zhu H."/>
        </authorList>
    </citation>
    <scope>NUCLEOTIDE SEQUENCE [LARGE SCALE GENOMIC DNA]</scope>
    <source>
        <strain evidence="4 5">CCTCC AB2015357</strain>
    </source>
</reference>
<protein>
    <submittedName>
        <fullName evidence="4">SDR family oxidoreductase</fullName>
    </submittedName>
</protein>
<dbReference type="RefSeq" id="WP_135283871.1">
    <property type="nucleotide sequence ID" value="NZ_SMLL01000001.1"/>
</dbReference>
<dbReference type="PRINTS" id="PR00081">
    <property type="entry name" value="GDHRDH"/>
</dbReference>
<dbReference type="InterPro" id="IPR002347">
    <property type="entry name" value="SDR_fam"/>
</dbReference>
<name>A0A4Z0C3C8_9BURK</name>
<dbReference type="EMBL" id="SMLL01000001">
    <property type="protein sequence ID" value="TFZ04988.1"/>
    <property type="molecule type" value="Genomic_DNA"/>
</dbReference>
<dbReference type="PROSITE" id="PS00061">
    <property type="entry name" value="ADH_SHORT"/>
    <property type="match status" value="1"/>
</dbReference>
<accession>A0A4Z0C3C8</accession>